<accession>A0AAV2CTK2</accession>
<evidence type="ECO:0000313" key="2">
    <source>
        <dbReference type="Proteomes" id="UP001497516"/>
    </source>
</evidence>
<protein>
    <submittedName>
        <fullName evidence="1">Uncharacterized protein</fullName>
    </submittedName>
</protein>
<evidence type="ECO:0000313" key="1">
    <source>
        <dbReference type="EMBL" id="CAL1359441.1"/>
    </source>
</evidence>
<reference evidence="1 2" key="1">
    <citation type="submission" date="2024-04" db="EMBL/GenBank/DDBJ databases">
        <authorList>
            <person name="Fracassetti M."/>
        </authorList>
    </citation>
    <scope>NUCLEOTIDE SEQUENCE [LARGE SCALE GENOMIC DNA]</scope>
</reference>
<organism evidence="1 2">
    <name type="scientific">Linum trigynum</name>
    <dbReference type="NCBI Taxonomy" id="586398"/>
    <lineage>
        <taxon>Eukaryota</taxon>
        <taxon>Viridiplantae</taxon>
        <taxon>Streptophyta</taxon>
        <taxon>Embryophyta</taxon>
        <taxon>Tracheophyta</taxon>
        <taxon>Spermatophyta</taxon>
        <taxon>Magnoliopsida</taxon>
        <taxon>eudicotyledons</taxon>
        <taxon>Gunneridae</taxon>
        <taxon>Pentapetalae</taxon>
        <taxon>rosids</taxon>
        <taxon>fabids</taxon>
        <taxon>Malpighiales</taxon>
        <taxon>Linaceae</taxon>
        <taxon>Linum</taxon>
    </lineage>
</organism>
<dbReference type="Proteomes" id="UP001497516">
    <property type="component" value="Chromosome 10"/>
</dbReference>
<sequence length="87" mass="9854">MCNGQKIREGKAYFFGGFCSLLLRQLQMLVLRQLQRSSLAGRRRIQAPLETAGTHGGRRRLPAAGDCWRRWRVEKSPPLPGSCSQQL</sequence>
<gene>
    <name evidence="1" type="ORF">LTRI10_LOCUS6927</name>
</gene>
<proteinExistence type="predicted"/>
<dbReference type="EMBL" id="OZ034814">
    <property type="protein sequence ID" value="CAL1359441.1"/>
    <property type="molecule type" value="Genomic_DNA"/>
</dbReference>
<dbReference type="AlphaFoldDB" id="A0AAV2CTK2"/>
<name>A0AAV2CTK2_9ROSI</name>
<keyword evidence="2" id="KW-1185">Reference proteome</keyword>